<dbReference type="PROSITE" id="PS00028">
    <property type="entry name" value="ZINC_FINGER_C2H2_1"/>
    <property type="match status" value="4"/>
</dbReference>
<dbReference type="InterPro" id="IPR036236">
    <property type="entry name" value="Znf_C2H2_sf"/>
</dbReference>
<evidence type="ECO:0000256" key="3">
    <source>
        <dbReference type="ARBA" id="ARBA00022737"/>
    </source>
</evidence>
<dbReference type="SMART" id="SM00355">
    <property type="entry name" value="ZnF_C2H2"/>
    <property type="match status" value="4"/>
</dbReference>
<evidence type="ECO:0000256" key="2">
    <source>
        <dbReference type="ARBA" id="ARBA00022723"/>
    </source>
</evidence>
<name>A0A6P7NUK1_BETSP</name>
<dbReference type="KEGG" id="bspl:114864511"/>
<gene>
    <name evidence="11 12" type="primary">LOC114864511</name>
</gene>
<dbReference type="GeneID" id="114864511"/>
<organism evidence="10 11">
    <name type="scientific">Betta splendens</name>
    <name type="common">Siamese fighting fish</name>
    <dbReference type="NCBI Taxonomy" id="158456"/>
    <lineage>
        <taxon>Eukaryota</taxon>
        <taxon>Metazoa</taxon>
        <taxon>Chordata</taxon>
        <taxon>Craniata</taxon>
        <taxon>Vertebrata</taxon>
        <taxon>Euteleostomi</taxon>
        <taxon>Actinopterygii</taxon>
        <taxon>Neopterygii</taxon>
        <taxon>Teleostei</taxon>
        <taxon>Neoteleostei</taxon>
        <taxon>Acanthomorphata</taxon>
        <taxon>Anabantaria</taxon>
        <taxon>Anabantiformes</taxon>
        <taxon>Anabantoidei</taxon>
        <taxon>Osphronemidae</taxon>
        <taxon>Betta</taxon>
    </lineage>
</organism>
<evidence type="ECO:0000256" key="7">
    <source>
        <dbReference type="PROSITE-ProRule" id="PRU00042"/>
    </source>
</evidence>
<dbReference type="GO" id="GO:0008270">
    <property type="term" value="F:zinc ion binding"/>
    <property type="evidence" value="ECO:0007669"/>
    <property type="project" value="UniProtKB-KW"/>
</dbReference>
<keyword evidence="2" id="KW-0479">Metal-binding</keyword>
<dbReference type="InterPro" id="IPR013087">
    <property type="entry name" value="Znf_C2H2_type"/>
</dbReference>
<dbReference type="PANTHER" id="PTHR24394">
    <property type="entry name" value="ZINC FINGER PROTEIN"/>
    <property type="match status" value="1"/>
</dbReference>
<keyword evidence="4 7" id="KW-0863">Zinc-finger</keyword>
<feature type="domain" description="C2H2-type" evidence="9">
    <location>
        <begin position="472"/>
        <end position="500"/>
    </location>
</feature>
<keyword evidence="6" id="KW-0539">Nucleus</keyword>
<evidence type="ECO:0000259" key="9">
    <source>
        <dbReference type="PROSITE" id="PS50157"/>
    </source>
</evidence>
<dbReference type="AlphaFoldDB" id="A0A6P7NUK1"/>
<dbReference type="RefSeq" id="XP_029021209.1">
    <property type="nucleotide sequence ID" value="XM_029165376.3"/>
</dbReference>
<evidence type="ECO:0000256" key="4">
    <source>
        <dbReference type="ARBA" id="ARBA00022771"/>
    </source>
</evidence>
<evidence type="ECO:0000256" key="8">
    <source>
        <dbReference type="SAM" id="MobiDB-lite"/>
    </source>
</evidence>
<dbReference type="Pfam" id="PF00096">
    <property type="entry name" value="zf-C2H2"/>
    <property type="match status" value="2"/>
</dbReference>
<feature type="domain" description="C2H2-type" evidence="9">
    <location>
        <begin position="387"/>
        <end position="415"/>
    </location>
</feature>
<feature type="compositionally biased region" description="Basic and acidic residues" evidence="8">
    <location>
        <begin position="154"/>
        <end position="170"/>
    </location>
</feature>
<protein>
    <submittedName>
        <fullName evidence="11 12">Oocyte zinc finger protein XlCOF28-like isoform X1</fullName>
    </submittedName>
</protein>
<feature type="region of interest" description="Disordered" evidence="8">
    <location>
        <begin position="408"/>
        <end position="441"/>
    </location>
</feature>
<feature type="region of interest" description="Disordered" evidence="8">
    <location>
        <begin position="154"/>
        <end position="184"/>
    </location>
</feature>
<dbReference type="GO" id="GO:0005634">
    <property type="term" value="C:nucleus"/>
    <property type="evidence" value="ECO:0007669"/>
    <property type="project" value="UniProtKB-SubCell"/>
</dbReference>
<feature type="region of interest" description="Disordered" evidence="8">
    <location>
        <begin position="317"/>
        <end position="352"/>
    </location>
</feature>
<evidence type="ECO:0000313" key="10">
    <source>
        <dbReference type="Proteomes" id="UP000515150"/>
    </source>
</evidence>
<evidence type="ECO:0000313" key="11">
    <source>
        <dbReference type="RefSeq" id="XP_029021209.1"/>
    </source>
</evidence>
<proteinExistence type="predicted"/>
<dbReference type="RefSeq" id="XP_055368502.1">
    <property type="nucleotide sequence ID" value="XM_055512527.1"/>
</dbReference>
<evidence type="ECO:0000256" key="1">
    <source>
        <dbReference type="ARBA" id="ARBA00004123"/>
    </source>
</evidence>
<dbReference type="OrthoDB" id="8445151at2759"/>
<evidence type="ECO:0000256" key="5">
    <source>
        <dbReference type="ARBA" id="ARBA00022833"/>
    </source>
</evidence>
<comment type="subcellular location">
    <subcellularLocation>
        <location evidence="1">Nucleus</location>
    </subcellularLocation>
</comment>
<keyword evidence="5" id="KW-0862">Zinc</keyword>
<dbReference type="Gene3D" id="3.30.160.60">
    <property type="entry name" value="Classic Zinc Finger"/>
    <property type="match status" value="3"/>
</dbReference>
<dbReference type="SUPFAM" id="SSF57667">
    <property type="entry name" value="beta-beta-alpha zinc fingers"/>
    <property type="match status" value="2"/>
</dbReference>
<evidence type="ECO:0000313" key="12">
    <source>
        <dbReference type="RefSeq" id="XP_055368502.1"/>
    </source>
</evidence>
<feature type="domain" description="C2H2-type" evidence="9">
    <location>
        <begin position="261"/>
        <end position="283"/>
    </location>
</feature>
<dbReference type="PANTHER" id="PTHR24394:SF44">
    <property type="entry name" value="ZINC FINGER PROTEIN 271-LIKE"/>
    <property type="match status" value="1"/>
</dbReference>
<keyword evidence="10" id="KW-1185">Reference proteome</keyword>
<sequence length="566" mass="65836">MSDYLKRAFRAQLTTTMDSLMRRVVFEIMTVFENSIHDHQMELAHKGEEVVQLKIKLQTAELKLKERECVRDGAVEMDKAYVNETQRLSEAIQNTPDQTSDVPEIDVEVPDDWCAPLGCETVTKKNEDECPSVRLRPLSIPLWHVPIKQEVDTPDTDFHQEMMGPRRSERASPSNKKHNNTQHQSLTLCKKKAQIQYVRTDKRFLQEVKAQYSDGLGLRRGRIFTGNEQEKIGKTKREKRKIADIKLTKLETEKQDDDKMYNCRFCKKVFDTEFGLTVHVRSHKTCTGCKKEFPFPSSLKAHKLFCKRFKKLLVKRGQHANAQESDSHEEKNASLSNSIKQESTDSSNSVQNDAFSKMHSCTYYKKKVTMRHKLKKPMSHHTVEKHFKCSRCPRKFHVMKALQIHMTRMHKDQQRNPSETNKDPAWTKPSEDTEMKNGSSQAGYNKAVSVCQKKHPHVVKKKHMSHTLEKHFKCSRCPRKFHVMKALQIHMTRMHKDQQLNPSETNGDQSWTKPLEDTEIKRDPSQANDSNPVSDCQKKFPLVCEDCGKGFFYQGRLANHMQRVHM</sequence>
<dbReference type="InParanoid" id="A0A6P7NUK1"/>
<accession>A0A6P7NUK1</accession>
<feature type="compositionally biased region" description="Polar residues" evidence="8">
    <location>
        <begin position="333"/>
        <end position="352"/>
    </location>
</feature>
<keyword evidence="3" id="KW-0677">Repeat</keyword>
<reference evidence="11 12" key="1">
    <citation type="submission" date="2025-04" db="UniProtKB">
        <authorList>
            <consortium name="RefSeq"/>
        </authorList>
    </citation>
    <scope>IDENTIFICATION</scope>
</reference>
<dbReference type="GO" id="GO:0000981">
    <property type="term" value="F:DNA-binding transcription factor activity, RNA polymerase II-specific"/>
    <property type="evidence" value="ECO:0007669"/>
    <property type="project" value="TreeGrafter"/>
</dbReference>
<dbReference type="Proteomes" id="UP000515150">
    <property type="component" value="Chromosome 10"/>
</dbReference>
<evidence type="ECO:0000256" key="6">
    <source>
        <dbReference type="ARBA" id="ARBA00023242"/>
    </source>
</evidence>
<dbReference type="PROSITE" id="PS50157">
    <property type="entry name" value="ZINC_FINGER_C2H2_2"/>
    <property type="match status" value="4"/>
</dbReference>
<feature type="domain" description="C2H2-type" evidence="9">
    <location>
        <begin position="542"/>
        <end position="566"/>
    </location>
</feature>